<keyword evidence="2" id="KW-0560">Oxidoreductase</keyword>
<organism evidence="4 5">
    <name type="scientific">Priestia megaterium</name>
    <name type="common">Bacillus megaterium</name>
    <dbReference type="NCBI Taxonomy" id="1404"/>
    <lineage>
        <taxon>Bacteria</taxon>
        <taxon>Bacillati</taxon>
        <taxon>Bacillota</taxon>
        <taxon>Bacilli</taxon>
        <taxon>Bacillales</taxon>
        <taxon>Bacillaceae</taxon>
        <taxon>Priestia</taxon>
    </lineage>
</organism>
<evidence type="ECO:0000313" key="5">
    <source>
        <dbReference type="Proteomes" id="UP000501868"/>
    </source>
</evidence>
<evidence type="ECO:0000259" key="3">
    <source>
        <dbReference type="Pfam" id="PF04321"/>
    </source>
</evidence>
<dbReference type="Gene3D" id="3.40.50.720">
    <property type="entry name" value="NAD(P)-binding Rossmann-like Domain"/>
    <property type="match status" value="1"/>
</dbReference>
<dbReference type="EC" id="1.1.1.133" evidence="2"/>
<accession>A0A6H1NYJ4</accession>
<dbReference type="CDD" id="cd05254">
    <property type="entry name" value="dTDP_HR_like_SDR_e"/>
    <property type="match status" value="1"/>
</dbReference>
<dbReference type="Pfam" id="PF04321">
    <property type="entry name" value="RmlD_sub_bind"/>
    <property type="match status" value="1"/>
</dbReference>
<dbReference type="InterPro" id="IPR005913">
    <property type="entry name" value="dTDP_dehydrorham_reduct"/>
</dbReference>
<comment type="similarity">
    <text evidence="1 2">Belongs to the dTDP-4-dehydrorhamnose reductase family.</text>
</comment>
<comment type="pathway">
    <text evidence="2">Carbohydrate biosynthesis; dTDP-L-rhamnose biosynthesis.</text>
</comment>
<dbReference type="EMBL" id="CP051128">
    <property type="protein sequence ID" value="QIZ06356.1"/>
    <property type="molecule type" value="Genomic_DNA"/>
</dbReference>
<reference evidence="4 5" key="1">
    <citation type="submission" date="2020-04" db="EMBL/GenBank/DDBJ databases">
        <title>Genome-Wide Identification of 5-Methylcytosine Sites in Bacterial Genomes By High-Throughput Sequencing of MspJI Restriction Fragments.</title>
        <authorList>
            <person name="Wu V."/>
        </authorList>
    </citation>
    <scope>NUCLEOTIDE SEQUENCE [LARGE SCALE GENOMIC DNA]</scope>
    <source>
        <strain evidence="4 5">S2</strain>
    </source>
</reference>
<dbReference type="GO" id="GO:0019305">
    <property type="term" value="P:dTDP-rhamnose biosynthetic process"/>
    <property type="evidence" value="ECO:0007669"/>
    <property type="project" value="UniProtKB-UniPathway"/>
</dbReference>
<dbReference type="SUPFAM" id="SSF51735">
    <property type="entry name" value="NAD(P)-binding Rossmann-fold domains"/>
    <property type="match status" value="1"/>
</dbReference>
<protein>
    <recommendedName>
        <fullName evidence="2">dTDP-4-dehydrorhamnose reductase</fullName>
        <ecNumber evidence="2">1.1.1.133</ecNumber>
    </recommendedName>
</protein>
<feature type="domain" description="RmlD-like substrate binding" evidence="3">
    <location>
        <begin position="1"/>
        <end position="235"/>
    </location>
</feature>
<evidence type="ECO:0000256" key="2">
    <source>
        <dbReference type="RuleBase" id="RU364082"/>
    </source>
</evidence>
<dbReference type="InterPro" id="IPR036291">
    <property type="entry name" value="NAD(P)-bd_dom_sf"/>
</dbReference>
<dbReference type="AlphaFoldDB" id="A0A6H1NYJ4"/>
<name>A0A6H1NYJ4_PRIMG</name>
<reference evidence="4 5" key="2">
    <citation type="submission" date="2020-04" db="EMBL/GenBank/DDBJ databases">
        <authorList>
            <person name="Fomenkov A."/>
            <person name="Anton B.P."/>
            <person name="Roberts R.J."/>
        </authorList>
    </citation>
    <scope>NUCLEOTIDE SEQUENCE [LARGE SCALE GENOMIC DNA]</scope>
    <source>
        <strain evidence="4 5">S2</strain>
    </source>
</reference>
<dbReference type="PANTHER" id="PTHR10491">
    <property type="entry name" value="DTDP-4-DEHYDRORHAMNOSE REDUCTASE"/>
    <property type="match status" value="1"/>
</dbReference>
<sequence>MKILILGGQGMAGHMMTEYFIDKPQYEVHYTSRDVNDKKSIYLDVTDLKRVEETIEMLKPDIIINCVGILNDHAANNPLLAFQVNSLLPHQLAKFNERHHGKLIHISTDCVFSGLKGEYTEDDFPDGTSVYAQSKQLGEIISNKHLTIRTSIIGPEMKEDGIGLFLWFMKQTGKIKGYKNVLWNGVTTLELAKATEEMIKHQITGLYHLGSTQRISKYSLLKLIQDVFGKNDVEIIPDQAIVLDRTIKNTRTDFKYVIPDYKQMLLALKNWMEHKNK</sequence>
<keyword evidence="2" id="KW-0521">NADP</keyword>
<evidence type="ECO:0000256" key="1">
    <source>
        <dbReference type="ARBA" id="ARBA00010944"/>
    </source>
</evidence>
<evidence type="ECO:0000313" key="4">
    <source>
        <dbReference type="EMBL" id="QIZ06356.1"/>
    </source>
</evidence>
<dbReference type="GO" id="GO:0005829">
    <property type="term" value="C:cytosol"/>
    <property type="evidence" value="ECO:0007669"/>
    <property type="project" value="TreeGrafter"/>
</dbReference>
<dbReference type="GO" id="GO:0008831">
    <property type="term" value="F:dTDP-4-dehydrorhamnose reductase activity"/>
    <property type="evidence" value="ECO:0007669"/>
    <property type="project" value="UniProtKB-EC"/>
</dbReference>
<dbReference type="InterPro" id="IPR029903">
    <property type="entry name" value="RmlD-like-bd"/>
</dbReference>
<dbReference type="PANTHER" id="PTHR10491:SF4">
    <property type="entry name" value="METHIONINE ADENOSYLTRANSFERASE 2 SUBUNIT BETA"/>
    <property type="match status" value="1"/>
</dbReference>
<proteinExistence type="inferred from homology"/>
<comment type="function">
    <text evidence="2">Catalyzes the reduction of dTDP-6-deoxy-L-lyxo-4-hexulose to yield dTDP-L-rhamnose.</text>
</comment>
<gene>
    <name evidence="4" type="ORF">HFZ78_06255</name>
</gene>
<dbReference type="UniPathway" id="UPA00124"/>
<dbReference type="Proteomes" id="UP000501868">
    <property type="component" value="Chromosome"/>
</dbReference>